<reference evidence="1 2" key="1">
    <citation type="submission" date="2013-02" db="EMBL/GenBank/DDBJ databases">
        <authorList>
            <person name="Genoscope - CEA"/>
        </authorList>
    </citation>
    <scope>NUCLEOTIDE SEQUENCE [LARGE SCALE GENOMIC DNA]</scope>
    <source>
        <strain evidence="1 2">STM 2683</strain>
    </source>
</reference>
<accession>M5EN37</accession>
<dbReference type="AlphaFoldDB" id="M5EN37"/>
<evidence type="ECO:0000313" key="2">
    <source>
        <dbReference type="Proteomes" id="UP000012062"/>
    </source>
</evidence>
<dbReference type="Proteomes" id="UP000012062">
    <property type="component" value="Unassembled WGS sequence"/>
</dbReference>
<organism evidence="1 2">
    <name type="scientific">Mesorhizobium metallidurans STM 2683</name>
    <dbReference type="NCBI Taxonomy" id="1297569"/>
    <lineage>
        <taxon>Bacteria</taxon>
        <taxon>Pseudomonadati</taxon>
        <taxon>Pseudomonadota</taxon>
        <taxon>Alphaproteobacteria</taxon>
        <taxon>Hyphomicrobiales</taxon>
        <taxon>Phyllobacteriaceae</taxon>
        <taxon>Mesorhizobium</taxon>
    </lineage>
</organism>
<name>M5EN37_9HYPH</name>
<protein>
    <submittedName>
        <fullName evidence="1">Uncharacterized protein</fullName>
    </submittedName>
</protein>
<evidence type="ECO:0000313" key="1">
    <source>
        <dbReference type="EMBL" id="CCV05747.1"/>
    </source>
</evidence>
<gene>
    <name evidence="1" type="ORF">MESS2_1650030</name>
</gene>
<comment type="caution">
    <text evidence="1">The sequence shown here is derived from an EMBL/GenBank/DDBJ whole genome shotgun (WGS) entry which is preliminary data.</text>
</comment>
<sequence>MPQLHGAPIYDPRPARMVRDYAIVRGHVGLAVAQQWFVPTPADPYTFIILRAENCWIAPWDNRKKLSTRCANGVSQSGTGLAC</sequence>
<dbReference type="EMBL" id="CAUM01000074">
    <property type="protein sequence ID" value="CCV05747.1"/>
    <property type="molecule type" value="Genomic_DNA"/>
</dbReference>
<proteinExistence type="predicted"/>
<keyword evidence="2" id="KW-1185">Reference proteome</keyword>